<proteinExistence type="predicted"/>
<dbReference type="Proteomes" id="UP000095463">
    <property type="component" value="Unassembled WGS sequence"/>
</dbReference>
<dbReference type="EMBL" id="LAJE02000295">
    <property type="protein sequence ID" value="OEO29256.1"/>
    <property type="molecule type" value="Genomic_DNA"/>
</dbReference>
<reference evidence="2 3" key="1">
    <citation type="journal article" date="2015" name="Genome Announc.">
        <title>Genome Assemblies of Three Soil-Associated Devosia species: D. insulae, D. limi, and D. soli.</title>
        <authorList>
            <person name="Hassan Y.I."/>
            <person name="Lepp D."/>
            <person name="Zhou T."/>
        </authorList>
    </citation>
    <scope>NUCLEOTIDE SEQUENCE [LARGE SCALE GENOMIC DNA]</scope>
    <source>
        <strain evidence="2 3">DS-56</strain>
    </source>
</reference>
<accession>A0A1E5XKX3</accession>
<dbReference type="AlphaFoldDB" id="A0A1E5XKX3"/>
<feature type="chain" id="PRO_5009190231" description="DUF4440 domain-containing protein" evidence="1">
    <location>
        <begin position="22"/>
        <end position="155"/>
    </location>
</feature>
<dbReference type="OrthoDB" id="5455653at2"/>
<organism evidence="2 3">
    <name type="scientific">Devosia insulae DS-56</name>
    <dbReference type="NCBI Taxonomy" id="1116389"/>
    <lineage>
        <taxon>Bacteria</taxon>
        <taxon>Pseudomonadati</taxon>
        <taxon>Pseudomonadota</taxon>
        <taxon>Alphaproteobacteria</taxon>
        <taxon>Hyphomicrobiales</taxon>
        <taxon>Devosiaceae</taxon>
        <taxon>Devosia</taxon>
    </lineage>
</organism>
<keyword evidence="1" id="KW-0732">Signal</keyword>
<feature type="signal peptide" evidence="1">
    <location>
        <begin position="1"/>
        <end position="21"/>
    </location>
</feature>
<dbReference type="RefSeq" id="WP_069911470.1">
    <property type="nucleotide sequence ID" value="NZ_LAJE02000295.1"/>
</dbReference>
<comment type="caution">
    <text evidence="2">The sequence shown here is derived from an EMBL/GenBank/DDBJ whole genome shotgun (WGS) entry which is preliminary data.</text>
</comment>
<sequence>MLKLLAALGLALALSAFPAMAQTDADTDAAVDSALGDHTAYRTAFDAIQEAVADGDKAAFAAWVSYPIAVTADGEEMKLSDAAQFEEHYDNILTDEIKAAITDQKWQDLFVNYQGIMFGNGQVWLNGVCKDDKCAEFDVKVITIQSTADITPKAN</sequence>
<gene>
    <name evidence="2" type="ORF">VW23_026475</name>
</gene>
<evidence type="ECO:0000313" key="2">
    <source>
        <dbReference type="EMBL" id="OEO29256.1"/>
    </source>
</evidence>
<keyword evidence="3" id="KW-1185">Reference proteome</keyword>
<protein>
    <recommendedName>
        <fullName evidence="4">DUF4440 domain-containing protein</fullName>
    </recommendedName>
</protein>
<name>A0A1E5XKX3_9HYPH</name>
<evidence type="ECO:0008006" key="4">
    <source>
        <dbReference type="Google" id="ProtNLM"/>
    </source>
</evidence>
<evidence type="ECO:0000313" key="3">
    <source>
        <dbReference type="Proteomes" id="UP000095463"/>
    </source>
</evidence>
<evidence type="ECO:0000256" key="1">
    <source>
        <dbReference type="SAM" id="SignalP"/>
    </source>
</evidence>